<reference evidence="1 2" key="1">
    <citation type="submission" date="2019-10" db="EMBL/GenBank/DDBJ databases">
        <title>Pseudoalteromonas rubra S4059.</title>
        <authorList>
            <person name="Paulsen S."/>
            <person name="Wang X."/>
        </authorList>
    </citation>
    <scope>NUCLEOTIDE SEQUENCE [LARGE SCALE GENOMIC DNA]</scope>
    <source>
        <strain evidence="1 2">S4059</strain>
    </source>
</reference>
<proteinExistence type="predicted"/>
<evidence type="ECO:0000313" key="2">
    <source>
        <dbReference type="Proteomes" id="UP000305729"/>
    </source>
</evidence>
<accession>A0A5S3V268</accession>
<gene>
    <name evidence="1" type="ORF">CWC22_023355</name>
</gene>
<evidence type="ECO:0000313" key="1">
    <source>
        <dbReference type="EMBL" id="QPB85941.1"/>
    </source>
</evidence>
<organism evidence="1 2">
    <name type="scientific">Pseudoalteromonas rubra</name>
    <dbReference type="NCBI Taxonomy" id="43658"/>
    <lineage>
        <taxon>Bacteria</taxon>
        <taxon>Pseudomonadati</taxon>
        <taxon>Pseudomonadota</taxon>
        <taxon>Gammaproteobacteria</taxon>
        <taxon>Alteromonadales</taxon>
        <taxon>Pseudoalteromonadaceae</taxon>
        <taxon>Pseudoalteromonas</taxon>
    </lineage>
</organism>
<dbReference type="EMBL" id="CP045430">
    <property type="protein sequence ID" value="QPB85941.1"/>
    <property type="molecule type" value="Genomic_DNA"/>
</dbReference>
<sequence>MLYIILTIALLALSALLFTPSFKAFTHRYEVACNFILTLVATLVGVLLAIAISNYDADRKEVKDLIKVLHAAEAVVEESLEYSISLHEAYQQNIDKYGEKQAFFTRNPLVYPQYLDNMLTQNLVSKNLSMEGLSELNEHLIILQRSQKVAPETFIASMRYIKQILILERRFQNAELSEQDYMQMQDEHEEQLVRPNHNTDNN</sequence>
<dbReference type="AlphaFoldDB" id="A0A5S3V268"/>
<protein>
    <submittedName>
        <fullName evidence="1">Uncharacterized protein</fullName>
    </submittedName>
</protein>
<dbReference type="RefSeq" id="WP_138537032.1">
    <property type="nucleotide sequence ID" value="NZ_CP045430.1"/>
</dbReference>
<dbReference type="Proteomes" id="UP000305729">
    <property type="component" value="Chromosome 2"/>
</dbReference>
<name>A0A5S3V268_9GAMM</name>